<gene>
    <name evidence="2" type="ORF">PANT_7c00362</name>
</gene>
<dbReference type="AlphaFoldDB" id="M9LUJ8"/>
<dbReference type="GO" id="GO:0008236">
    <property type="term" value="F:serine-type peptidase activity"/>
    <property type="evidence" value="ECO:0007669"/>
    <property type="project" value="InterPro"/>
</dbReference>
<dbReference type="Gene3D" id="3.40.50.1820">
    <property type="entry name" value="alpha/beta hydrolase"/>
    <property type="match status" value="1"/>
</dbReference>
<dbReference type="STRING" id="1151754.M9LUJ8"/>
<reference evidence="3" key="1">
    <citation type="journal article" date="2013" name="Genome Announc.">
        <title>Genome sequence of the basidiomycetous yeast Pseudozyma antarctica T-34, a producer of the glycolipid biosurfactants mannosylerythritol lipids.</title>
        <authorList>
            <person name="Morita T."/>
            <person name="Koike H."/>
            <person name="Koyama Y."/>
            <person name="Hagiwara H."/>
            <person name="Ito E."/>
            <person name="Fukuoka T."/>
            <person name="Imura T."/>
            <person name="Machida M."/>
            <person name="Kitamoto D."/>
        </authorList>
    </citation>
    <scope>NUCLEOTIDE SEQUENCE [LARGE SCALE GENOMIC DNA]</scope>
    <source>
        <strain evidence="3">T-34</strain>
    </source>
</reference>
<evidence type="ECO:0000313" key="2">
    <source>
        <dbReference type="EMBL" id="GAC72964.1"/>
    </source>
</evidence>
<proteinExistence type="predicted"/>
<evidence type="ECO:0000313" key="3">
    <source>
        <dbReference type="Proteomes" id="UP000011976"/>
    </source>
</evidence>
<dbReference type="Pfam" id="PF00326">
    <property type="entry name" value="Peptidase_S9"/>
    <property type="match status" value="1"/>
</dbReference>
<dbReference type="Proteomes" id="UP000011976">
    <property type="component" value="Unassembled WGS sequence"/>
</dbReference>
<dbReference type="InterPro" id="IPR001375">
    <property type="entry name" value="Peptidase_S9_cat"/>
</dbReference>
<dbReference type="SUPFAM" id="SSF53474">
    <property type="entry name" value="alpha/beta-Hydrolases"/>
    <property type="match status" value="1"/>
</dbReference>
<dbReference type="PANTHER" id="PTHR42886">
    <property type="entry name" value="RE40534P-RELATED"/>
    <property type="match status" value="1"/>
</dbReference>
<dbReference type="EMBL" id="DF196773">
    <property type="protein sequence ID" value="GAC72964.1"/>
    <property type="molecule type" value="Genomic_DNA"/>
</dbReference>
<feature type="domain" description="Peptidase S9 prolyl oligopeptidase catalytic" evidence="1">
    <location>
        <begin position="222"/>
        <end position="341"/>
    </location>
</feature>
<protein>
    <submittedName>
        <fullName evidence="2">Predicted esterase</fullName>
    </submittedName>
</protein>
<name>M9LUJ8_PSEA3</name>
<organism evidence="2 3">
    <name type="scientific">Pseudozyma antarctica (strain T-34)</name>
    <name type="common">Yeast</name>
    <name type="synonym">Candida antarctica</name>
    <dbReference type="NCBI Taxonomy" id="1151754"/>
    <lineage>
        <taxon>Eukaryota</taxon>
        <taxon>Fungi</taxon>
        <taxon>Dikarya</taxon>
        <taxon>Basidiomycota</taxon>
        <taxon>Ustilaginomycotina</taxon>
        <taxon>Ustilaginomycetes</taxon>
        <taxon>Ustilaginales</taxon>
        <taxon>Ustilaginaceae</taxon>
        <taxon>Moesziomyces</taxon>
    </lineage>
</organism>
<accession>M9LUJ8</accession>
<evidence type="ECO:0000259" key="1">
    <source>
        <dbReference type="Pfam" id="PF00326"/>
    </source>
</evidence>
<dbReference type="GO" id="GO:0006508">
    <property type="term" value="P:proteolysis"/>
    <property type="evidence" value="ECO:0007669"/>
    <property type="project" value="InterPro"/>
</dbReference>
<sequence>MRDAVSRLFQWRLGSQGRVAEAFCEGTHTPTADDGSALPHLLADILHVEGPRLLFRPVLYRMQAAREMPSTEHEVTLRIPSAQTGVDIVGILHHHHSTQQRTSDVALILHGLMAHKNQSYHRELAVALPMDSFRFDFRGNGETGGAWGMCNIANDIEDLQAVVYHLRHQLGYRIELIIGHSRGSLDAWAYIGRDERLRWDDDTDLPYLVAVSGRWDMPRVLDRYDVYKPGFEKEGVFRWRTKSAGVQREYPVYPSDLSRMASFPIRSIVKRLPLNTDVLLVHGTKDRTVPVQDASSYLKELSSIPRRSHDSQQIQLIHGSDHMYKGYTHDVVERILGWYRQRKAAKATAPAQARL</sequence>
<dbReference type="InterPro" id="IPR029058">
    <property type="entry name" value="AB_hydrolase_fold"/>
</dbReference>
<dbReference type="OrthoDB" id="9988524at2759"/>
<dbReference type="PANTHER" id="PTHR42886:SF53">
    <property type="entry name" value="ALPHA_BETA-HYDROLASES SUPERFAMILY PROTEIN"/>
    <property type="match status" value="1"/>
</dbReference>